<dbReference type="Proteomes" id="UP001238523">
    <property type="component" value="Chromosome"/>
</dbReference>
<dbReference type="RefSeq" id="WP_279448540.1">
    <property type="nucleotide sequence ID" value="NZ_CP122379.1"/>
</dbReference>
<reference evidence="1 2" key="1">
    <citation type="submission" date="2023-04" db="EMBL/GenBank/DDBJ databases">
        <title>Taxonomic identification of the Arctic strain Aequorivita sp. nov. and transcriptomic analysis in response to temperature stress.</title>
        <authorList>
            <person name="Liu W."/>
            <person name="Cong B."/>
            <person name="Lin J."/>
        </authorList>
    </citation>
    <scope>NUCLEOTIDE SEQUENCE [LARGE SCALE GENOMIC DNA]</scope>
    <source>
        <strain evidence="1 2">Ant34-E75</strain>
    </source>
</reference>
<evidence type="ECO:0000313" key="1">
    <source>
        <dbReference type="EMBL" id="WGF92529.1"/>
    </source>
</evidence>
<sequence length="144" mass="16293">MKQLQKKSSSRLKYCIFLNLLLFLTYNSSCQKNDDSGVRNSLIGSWQLMEIYGSDGSNFPEWYPIENGYIYNFKDNNIITSNKFTCNGVWTFNSSTNINITFDCPEAGSIGDYDVTFEGGNLILTPNPTPCDEGCAEKFKKLTE</sequence>
<keyword evidence="2" id="KW-1185">Reference proteome</keyword>
<evidence type="ECO:0008006" key="3">
    <source>
        <dbReference type="Google" id="ProtNLM"/>
    </source>
</evidence>
<accession>A0ABY8KVI4</accession>
<gene>
    <name evidence="1" type="ORF">QCQ61_15145</name>
</gene>
<name>A0ABY8KVI4_9FLAO</name>
<proteinExistence type="predicted"/>
<evidence type="ECO:0000313" key="2">
    <source>
        <dbReference type="Proteomes" id="UP001238523"/>
    </source>
</evidence>
<organism evidence="1 2">
    <name type="scientific">Aequorivita marisscotiae</name>
    <dbReference type="NCBI Taxonomy" id="3040348"/>
    <lineage>
        <taxon>Bacteria</taxon>
        <taxon>Pseudomonadati</taxon>
        <taxon>Bacteroidota</taxon>
        <taxon>Flavobacteriia</taxon>
        <taxon>Flavobacteriales</taxon>
        <taxon>Flavobacteriaceae</taxon>
        <taxon>Aequorivita</taxon>
    </lineage>
</organism>
<dbReference type="EMBL" id="CP122379">
    <property type="protein sequence ID" value="WGF92529.1"/>
    <property type="molecule type" value="Genomic_DNA"/>
</dbReference>
<protein>
    <recommendedName>
        <fullName evidence="3">Lipocalin-like domain-containing protein</fullName>
    </recommendedName>
</protein>